<comment type="function">
    <text evidence="7 10">Allows the formation of correctly charged Asn-tRNA(Asn) or Gln-tRNA(Gln) through the transamidation of misacylated Asp-tRNA(Asn) or Glu-tRNA(Gln) in organisms which lack either or both of asparaginyl-tRNA or glutaminyl-tRNA synthetases. The reaction takes place in the presence of glutamine and ATP through an activated phospho-Asp-tRNA(Asn) or phospho-Glu-tRNA(Gln).</text>
</comment>
<keyword evidence="3 10" id="KW-0436">Ligase</keyword>
<organism evidence="12 13">
    <name type="scientific">Tissierella creatinophila DSM 6911</name>
    <dbReference type="NCBI Taxonomy" id="1123403"/>
    <lineage>
        <taxon>Bacteria</taxon>
        <taxon>Bacillati</taxon>
        <taxon>Bacillota</taxon>
        <taxon>Tissierellia</taxon>
        <taxon>Tissierellales</taxon>
        <taxon>Tissierellaceae</taxon>
        <taxon>Tissierella</taxon>
    </lineage>
</organism>
<keyword evidence="5 10" id="KW-0067">ATP-binding</keyword>
<dbReference type="SUPFAM" id="SSF89095">
    <property type="entry name" value="GatB/YqeY motif"/>
    <property type="match status" value="1"/>
</dbReference>
<gene>
    <name evidence="12" type="primary">gatB_2</name>
    <name evidence="10" type="synonym">gatB</name>
    <name evidence="12" type="ORF">TICRE_08270</name>
</gene>
<keyword evidence="6 10" id="KW-0648">Protein biosynthesis</keyword>
<comment type="catalytic activity">
    <reaction evidence="9 10">
        <text>L-glutamyl-tRNA(Gln) + L-glutamine + ATP + H2O = L-glutaminyl-tRNA(Gln) + L-glutamate + ADP + phosphate + H(+)</text>
        <dbReference type="Rhea" id="RHEA:17521"/>
        <dbReference type="Rhea" id="RHEA-COMP:9681"/>
        <dbReference type="Rhea" id="RHEA-COMP:9684"/>
        <dbReference type="ChEBI" id="CHEBI:15377"/>
        <dbReference type="ChEBI" id="CHEBI:15378"/>
        <dbReference type="ChEBI" id="CHEBI:29985"/>
        <dbReference type="ChEBI" id="CHEBI:30616"/>
        <dbReference type="ChEBI" id="CHEBI:43474"/>
        <dbReference type="ChEBI" id="CHEBI:58359"/>
        <dbReference type="ChEBI" id="CHEBI:78520"/>
        <dbReference type="ChEBI" id="CHEBI:78521"/>
        <dbReference type="ChEBI" id="CHEBI:456216"/>
    </reaction>
</comment>
<keyword evidence="13" id="KW-1185">Reference proteome</keyword>
<dbReference type="EC" id="6.3.5.-" evidence="10"/>
<evidence type="ECO:0000256" key="4">
    <source>
        <dbReference type="ARBA" id="ARBA00022741"/>
    </source>
</evidence>
<comment type="similarity">
    <text evidence="1 10">Belongs to the GatB/GatE family. GatB subfamily.</text>
</comment>
<dbReference type="InterPro" id="IPR023168">
    <property type="entry name" value="GatB_Yqey_C_2"/>
</dbReference>
<dbReference type="Pfam" id="PF02637">
    <property type="entry name" value="GatB_Yqey"/>
    <property type="match status" value="1"/>
</dbReference>
<dbReference type="GO" id="GO:0050567">
    <property type="term" value="F:glutaminyl-tRNA synthase (glutamine-hydrolyzing) activity"/>
    <property type="evidence" value="ECO:0007669"/>
    <property type="project" value="UniProtKB-UniRule"/>
</dbReference>
<reference evidence="12 13" key="1">
    <citation type="submission" date="2016-02" db="EMBL/GenBank/DDBJ databases">
        <title>Genome sequence of Tissierella creatinophila DSM 6911.</title>
        <authorList>
            <person name="Poehlein A."/>
            <person name="Daniel R."/>
        </authorList>
    </citation>
    <scope>NUCLEOTIDE SEQUENCE [LARGE SCALE GENOMIC DNA]</scope>
    <source>
        <strain evidence="12 13">DSM 6911</strain>
    </source>
</reference>
<feature type="domain" description="Asn/Gln amidotransferase" evidence="11">
    <location>
        <begin position="326"/>
        <end position="473"/>
    </location>
</feature>
<protein>
    <recommendedName>
        <fullName evidence="10">Aspartyl/glutamyl-tRNA(Asn/Gln) amidotransferase subunit B</fullName>
        <shortName evidence="10">Asp/Glu-ADT subunit B</shortName>
        <ecNumber evidence="10">6.3.5.-</ecNumber>
    </recommendedName>
</protein>
<evidence type="ECO:0000256" key="5">
    <source>
        <dbReference type="ARBA" id="ARBA00022840"/>
    </source>
</evidence>
<dbReference type="NCBIfam" id="NF004012">
    <property type="entry name" value="PRK05477.1-2"/>
    <property type="match status" value="1"/>
</dbReference>
<dbReference type="NCBIfam" id="NF004014">
    <property type="entry name" value="PRK05477.1-4"/>
    <property type="match status" value="1"/>
</dbReference>
<name>A0A1U7M763_TISCR</name>
<evidence type="ECO:0000313" key="12">
    <source>
        <dbReference type="EMBL" id="OLS03126.1"/>
    </source>
</evidence>
<evidence type="ECO:0000256" key="3">
    <source>
        <dbReference type="ARBA" id="ARBA00022598"/>
    </source>
</evidence>
<dbReference type="PANTHER" id="PTHR11659:SF0">
    <property type="entry name" value="GLUTAMYL-TRNA(GLN) AMIDOTRANSFERASE SUBUNIT B, MITOCHONDRIAL"/>
    <property type="match status" value="1"/>
</dbReference>
<keyword evidence="4 10" id="KW-0547">Nucleotide-binding</keyword>
<dbReference type="SMART" id="SM00845">
    <property type="entry name" value="GatB_Yqey"/>
    <property type="match status" value="1"/>
</dbReference>
<dbReference type="FunFam" id="1.10.10.410:FF:000001">
    <property type="entry name" value="Aspartyl/glutamyl-tRNA(Asn/Gln) amidotransferase subunit B"/>
    <property type="match status" value="1"/>
</dbReference>
<dbReference type="GO" id="GO:0016740">
    <property type="term" value="F:transferase activity"/>
    <property type="evidence" value="ECO:0007669"/>
    <property type="project" value="UniProtKB-KW"/>
</dbReference>
<dbReference type="AlphaFoldDB" id="A0A1U7M763"/>
<dbReference type="SUPFAM" id="SSF55931">
    <property type="entry name" value="Glutamine synthetase/guanido kinase"/>
    <property type="match status" value="1"/>
</dbReference>
<dbReference type="InterPro" id="IPR006075">
    <property type="entry name" value="Asn/Gln-tRNA_Trfase_suB/E_cat"/>
</dbReference>
<dbReference type="InterPro" id="IPR042114">
    <property type="entry name" value="GatB_C_1"/>
</dbReference>
<evidence type="ECO:0000256" key="9">
    <source>
        <dbReference type="ARBA" id="ARBA00047913"/>
    </source>
</evidence>
<dbReference type="GO" id="GO:0006412">
    <property type="term" value="P:translation"/>
    <property type="evidence" value="ECO:0007669"/>
    <property type="project" value="UniProtKB-UniRule"/>
</dbReference>
<dbReference type="InterPro" id="IPR004413">
    <property type="entry name" value="GatB"/>
</dbReference>
<dbReference type="OrthoDB" id="9804078at2"/>
<dbReference type="InterPro" id="IPR017958">
    <property type="entry name" value="Gln-tRNA_amidoTrfase_suB_CS"/>
</dbReference>
<dbReference type="Proteomes" id="UP000186112">
    <property type="component" value="Unassembled WGS sequence"/>
</dbReference>
<comment type="catalytic activity">
    <reaction evidence="8 10">
        <text>L-aspartyl-tRNA(Asn) + L-glutamine + ATP + H2O = L-asparaginyl-tRNA(Asn) + L-glutamate + ADP + phosphate + 2 H(+)</text>
        <dbReference type="Rhea" id="RHEA:14513"/>
        <dbReference type="Rhea" id="RHEA-COMP:9674"/>
        <dbReference type="Rhea" id="RHEA-COMP:9677"/>
        <dbReference type="ChEBI" id="CHEBI:15377"/>
        <dbReference type="ChEBI" id="CHEBI:15378"/>
        <dbReference type="ChEBI" id="CHEBI:29985"/>
        <dbReference type="ChEBI" id="CHEBI:30616"/>
        <dbReference type="ChEBI" id="CHEBI:43474"/>
        <dbReference type="ChEBI" id="CHEBI:58359"/>
        <dbReference type="ChEBI" id="CHEBI:78515"/>
        <dbReference type="ChEBI" id="CHEBI:78516"/>
        <dbReference type="ChEBI" id="CHEBI:456216"/>
    </reaction>
</comment>
<dbReference type="PROSITE" id="PS01234">
    <property type="entry name" value="GATB"/>
    <property type="match status" value="1"/>
</dbReference>
<evidence type="ECO:0000256" key="7">
    <source>
        <dbReference type="ARBA" id="ARBA00024799"/>
    </source>
</evidence>
<dbReference type="RefSeq" id="WP_075725431.1">
    <property type="nucleotide sequence ID" value="NZ_LTDM01000011.1"/>
</dbReference>
<dbReference type="GO" id="GO:0005524">
    <property type="term" value="F:ATP binding"/>
    <property type="evidence" value="ECO:0007669"/>
    <property type="project" value="UniProtKB-KW"/>
</dbReference>
<evidence type="ECO:0000256" key="6">
    <source>
        <dbReference type="ARBA" id="ARBA00022917"/>
    </source>
</evidence>
<dbReference type="Pfam" id="PF02934">
    <property type="entry name" value="GatB_N"/>
    <property type="match status" value="1"/>
</dbReference>
<evidence type="ECO:0000256" key="2">
    <source>
        <dbReference type="ARBA" id="ARBA00011123"/>
    </source>
</evidence>
<keyword evidence="12" id="KW-0808">Transferase</keyword>
<evidence type="ECO:0000256" key="1">
    <source>
        <dbReference type="ARBA" id="ARBA00005306"/>
    </source>
</evidence>
<dbReference type="PANTHER" id="PTHR11659">
    <property type="entry name" value="GLUTAMYL-TRNA GLN AMIDOTRANSFERASE SUBUNIT B MITOCHONDRIAL AND PROKARYOTIC PET112-RELATED"/>
    <property type="match status" value="1"/>
</dbReference>
<dbReference type="HAMAP" id="MF_00121">
    <property type="entry name" value="GatB"/>
    <property type="match status" value="1"/>
</dbReference>
<dbReference type="FunFam" id="1.10.150.380:FF:000001">
    <property type="entry name" value="Aspartyl/glutamyl-tRNA(Asn/Gln) amidotransferase subunit B"/>
    <property type="match status" value="1"/>
</dbReference>
<proteinExistence type="inferred from homology"/>
<dbReference type="GO" id="GO:0050566">
    <property type="term" value="F:asparaginyl-tRNA synthase (glutamine-hydrolyzing) activity"/>
    <property type="evidence" value="ECO:0007669"/>
    <property type="project" value="RHEA"/>
</dbReference>
<dbReference type="InterPro" id="IPR003789">
    <property type="entry name" value="Asn/Gln_tRNA_amidoTrase-B-like"/>
</dbReference>
<dbReference type="NCBIfam" id="TIGR00133">
    <property type="entry name" value="gatB"/>
    <property type="match status" value="1"/>
</dbReference>
<comment type="caution">
    <text evidence="12">The sequence shown here is derived from an EMBL/GenBank/DDBJ whole genome shotgun (WGS) entry which is preliminary data.</text>
</comment>
<dbReference type="GO" id="GO:0070681">
    <property type="term" value="P:glutaminyl-tRNAGln biosynthesis via transamidation"/>
    <property type="evidence" value="ECO:0007669"/>
    <property type="project" value="TreeGrafter"/>
</dbReference>
<accession>A0A1U7M763</accession>
<dbReference type="EMBL" id="LTDM01000011">
    <property type="protein sequence ID" value="OLS03126.1"/>
    <property type="molecule type" value="Genomic_DNA"/>
</dbReference>
<evidence type="ECO:0000313" key="13">
    <source>
        <dbReference type="Proteomes" id="UP000186112"/>
    </source>
</evidence>
<evidence type="ECO:0000256" key="10">
    <source>
        <dbReference type="HAMAP-Rule" id="MF_00121"/>
    </source>
</evidence>
<comment type="subunit">
    <text evidence="2 10">Heterotrimer of A, B and C subunits.</text>
</comment>
<dbReference type="InterPro" id="IPR017959">
    <property type="entry name" value="Asn/Gln-tRNA_amidoTrfase_suB/E"/>
</dbReference>
<sequence>MEYKTVIGLEIHVELMTKTKIFCDCTNEFGGEANTHCCPICLGMPGAIPHLSKESLEYAIKAGLSLHSSINQKTKMDRKNYFYSDLVKGYQVSQDELPICEGGYVSIETQEGKKDVHLIRIHIEEDTGKSVHTETGDTLLDYNRAGVPLIEIVSEPEMNSGEEAKLFLEGLRATLKYIEVSDCKMEEGSLRCDVNINIVDEKTGKRTTITEVKNLNSFSSAVKAIEYEEKRHIELLEKGEDTQKETRRWDEVENKTIIMRQKGGTEDYRFAVDGDILPIEVSDEWIEAIKSSMPELPHDKRDRFIKEYKLSPYDAEVLTSSKEVSIFFEETLQYIDDIKLVSNWIMGDVLRRLNEEDASVADLKFTSKDLADLLNIVKSGKINNNTGKKVLRDMFETGKKPETIVKEKGLIQISDEGELENIVEEILDKNEQSIIDFKNGKDRAVGFLVGQIMKATRGKANPQIVNKILVEKLNKR</sequence>
<evidence type="ECO:0000256" key="8">
    <source>
        <dbReference type="ARBA" id="ARBA00047380"/>
    </source>
</evidence>
<dbReference type="InterPro" id="IPR014746">
    <property type="entry name" value="Gln_synth/guanido_kin_cat_dom"/>
</dbReference>
<evidence type="ECO:0000259" key="11">
    <source>
        <dbReference type="SMART" id="SM00845"/>
    </source>
</evidence>
<dbReference type="InterPro" id="IPR018027">
    <property type="entry name" value="Asn/Gln_amidotransferase"/>
</dbReference>
<dbReference type="Gene3D" id="1.10.150.380">
    <property type="entry name" value="GatB domain, N-terminal subdomain"/>
    <property type="match status" value="1"/>
</dbReference>
<dbReference type="Gene3D" id="1.10.10.410">
    <property type="match status" value="1"/>
</dbReference>